<dbReference type="EMBL" id="JAZGQK010000003">
    <property type="protein sequence ID" value="MEE6257833.1"/>
    <property type="molecule type" value="Genomic_DNA"/>
</dbReference>
<feature type="transmembrane region" description="Helical" evidence="4">
    <location>
        <begin position="21"/>
        <end position="45"/>
    </location>
</feature>
<keyword evidence="7" id="KW-1185">Reference proteome</keyword>
<dbReference type="Gene3D" id="1.10.101.10">
    <property type="entry name" value="PGBD-like superfamily/PGBD"/>
    <property type="match status" value="1"/>
</dbReference>
<evidence type="ECO:0000256" key="1">
    <source>
        <dbReference type="ARBA" id="ARBA00004196"/>
    </source>
</evidence>
<name>A0ABU7RMY1_9ACTN</name>
<dbReference type="InterPro" id="IPR036365">
    <property type="entry name" value="PGBD-like_sf"/>
</dbReference>
<evidence type="ECO:0000256" key="3">
    <source>
        <dbReference type="SAM" id="MobiDB-lite"/>
    </source>
</evidence>
<dbReference type="Gene3D" id="2.40.420.20">
    <property type="match status" value="1"/>
</dbReference>
<evidence type="ECO:0000313" key="6">
    <source>
        <dbReference type="EMBL" id="MEE6257833.1"/>
    </source>
</evidence>
<feature type="compositionally biased region" description="Polar residues" evidence="3">
    <location>
        <begin position="1"/>
        <end position="10"/>
    </location>
</feature>
<protein>
    <submittedName>
        <fullName evidence="6">Peptidoglycan-binding protein</fullName>
    </submittedName>
</protein>
<dbReference type="PANTHER" id="PTHR32347:SF27">
    <property type="entry name" value="RND EFFLUX PUMP MEMBRANE FUSION PROTEIN BARREL-SANDWICH DOMAIN-CONTAINING PROTEIN"/>
    <property type="match status" value="1"/>
</dbReference>
<reference evidence="6 7" key="1">
    <citation type="submission" date="2024-01" db="EMBL/GenBank/DDBJ databases">
        <title>Genome insights into Plantactinospora sonchi sp. nov.</title>
        <authorList>
            <person name="Wang L."/>
        </authorList>
    </citation>
    <scope>NUCLEOTIDE SEQUENCE [LARGE SCALE GENOMIC DNA]</scope>
    <source>
        <strain evidence="6 7">NEAU-QY2</strain>
    </source>
</reference>
<organism evidence="6 7">
    <name type="scientific">Plantactinospora sonchi</name>
    <dbReference type="NCBI Taxonomy" id="1544735"/>
    <lineage>
        <taxon>Bacteria</taxon>
        <taxon>Bacillati</taxon>
        <taxon>Actinomycetota</taxon>
        <taxon>Actinomycetes</taxon>
        <taxon>Micromonosporales</taxon>
        <taxon>Micromonosporaceae</taxon>
        <taxon>Plantactinospora</taxon>
    </lineage>
</organism>
<sequence>MSGQERTTSQRAERSGSARRRWRPAVLVGAALVTVVVAGVATLGLGGPGEGGPAPARTGPAATATVTRQNLVKAVTLAGELGYGRAEPLASTATGTVTWLPEAGATIGRGGVLLRADEQPVVLFYGFLPMYRPLTVGTEGSDVRQFERNLAALDYQGFTVDEEFTASTAAAVTRWQRDLGLPESGTVDRDRVVYAPGRLRVAERLVRVGGSATGDVLSYTGNTRLVTVGVEPGRAGWARGGAKVTVTLPTGGTVAGEVTVVGAPAPASTGGGAAPVDPERPGTGAATVEVTIRVADQKALGGLSGAPVDVRYVEEERKNVLTVPVDALLALAEGGYGLEVVEAAGTRIVPVTAGMFADGRVEVTGEGLDEGMTVGVPS</sequence>
<dbReference type="InterPro" id="IPR036366">
    <property type="entry name" value="PGBDSf"/>
</dbReference>
<keyword evidence="4" id="KW-1133">Transmembrane helix</keyword>
<evidence type="ECO:0000256" key="2">
    <source>
        <dbReference type="ARBA" id="ARBA00023054"/>
    </source>
</evidence>
<dbReference type="PANTHER" id="PTHR32347">
    <property type="entry name" value="EFFLUX SYSTEM COMPONENT YKNX-RELATED"/>
    <property type="match status" value="1"/>
</dbReference>
<keyword evidence="4" id="KW-0812">Transmembrane</keyword>
<feature type="domain" description="Peptidoglycan binding-like" evidence="5">
    <location>
        <begin position="140"/>
        <end position="189"/>
    </location>
</feature>
<dbReference type="InterPro" id="IPR002477">
    <property type="entry name" value="Peptidoglycan-bd-like"/>
</dbReference>
<dbReference type="Proteomes" id="UP001332243">
    <property type="component" value="Unassembled WGS sequence"/>
</dbReference>
<dbReference type="SUPFAM" id="SSF47090">
    <property type="entry name" value="PGBD-like"/>
    <property type="match status" value="1"/>
</dbReference>
<evidence type="ECO:0000256" key="4">
    <source>
        <dbReference type="SAM" id="Phobius"/>
    </source>
</evidence>
<evidence type="ECO:0000313" key="7">
    <source>
        <dbReference type="Proteomes" id="UP001332243"/>
    </source>
</evidence>
<dbReference type="RefSeq" id="WP_331212944.1">
    <property type="nucleotide sequence ID" value="NZ_JAZGQK010000003.1"/>
</dbReference>
<evidence type="ECO:0000259" key="5">
    <source>
        <dbReference type="Pfam" id="PF01471"/>
    </source>
</evidence>
<gene>
    <name evidence="6" type="ORF">V1633_04910</name>
</gene>
<comment type="subcellular location">
    <subcellularLocation>
        <location evidence="1">Cell envelope</location>
    </subcellularLocation>
</comment>
<proteinExistence type="predicted"/>
<dbReference type="InterPro" id="IPR050465">
    <property type="entry name" value="UPF0194_transport"/>
</dbReference>
<keyword evidence="4" id="KW-0472">Membrane</keyword>
<feature type="region of interest" description="Disordered" evidence="3">
    <location>
        <begin position="1"/>
        <end position="20"/>
    </location>
</feature>
<keyword evidence="2" id="KW-0175">Coiled coil</keyword>
<dbReference type="Pfam" id="PF01471">
    <property type="entry name" value="PG_binding_1"/>
    <property type="match status" value="1"/>
</dbReference>
<accession>A0ABU7RMY1</accession>
<comment type="caution">
    <text evidence="6">The sequence shown here is derived from an EMBL/GenBank/DDBJ whole genome shotgun (WGS) entry which is preliminary data.</text>
</comment>